<evidence type="ECO:0000256" key="1">
    <source>
        <dbReference type="ARBA" id="ARBA00006295"/>
    </source>
</evidence>
<dbReference type="InterPro" id="IPR003115">
    <property type="entry name" value="ParB_N"/>
</dbReference>
<dbReference type="Pfam" id="PF07506">
    <property type="entry name" value="RepB"/>
    <property type="match status" value="1"/>
</dbReference>
<comment type="similarity">
    <text evidence="1">Belongs to the ParB family.</text>
</comment>
<dbReference type="SMART" id="SM00470">
    <property type="entry name" value="ParB"/>
    <property type="match status" value="1"/>
</dbReference>
<dbReference type="PANTHER" id="PTHR33375:SF1">
    <property type="entry name" value="CHROMOSOME-PARTITIONING PROTEIN PARB-RELATED"/>
    <property type="match status" value="1"/>
</dbReference>
<dbReference type="InterPro" id="IPR036086">
    <property type="entry name" value="ParB/Sulfiredoxin_sf"/>
</dbReference>
<keyword evidence="5" id="KW-1185">Reference proteome</keyword>
<evidence type="ECO:0000313" key="4">
    <source>
        <dbReference type="EMBL" id="MBJ6128460.1"/>
    </source>
</evidence>
<evidence type="ECO:0000259" key="3">
    <source>
        <dbReference type="SMART" id="SM00470"/>
    </source>
</evidence>
<proteinExistence type="inferred from homology"/>
<dbReference type="InterPro" id="IPR037972">
    <property type="entry name" value="RepB_N"/>
</dbReference>
<dbReference type="InterPro" id="IPR050336">
    <property type="entry name" value="Chromosome_partition/occlusion"/>
</dbReference>
<feature type="compositionally biased region" description="Low complexity" evidence="2">
    <location>
        <begin position="47"/>
        <end position="56"/>
    </location>
</feature>
<dbReference type="InterPro" id="IPR017819">
    <property type="entry name" value="Plasmid_partition_RepB"/>
</dbReference>
<evidence type="ECO:0000256" key="2">
    <source>
        <dbReference type="SAM" id="MobiDB-lite"/>
    </source>
</evidence>
<accession>A0ABS0Y8N9</accession>
<feature type="domain" description="ParB-like N-terminal" evidence="3">
    <location>
        <begin position="123"/>
        <end position="214"/>
    </location>
</feature>
<dbReference type="Pfam" id="PF02195">
    <property type="entry name" value="ParB_N"/>
    <property type="match status" value="1"/>
</dbReference>
<dbReference type="EMBL" id="JAELXT010000052">
    <property type="protein sequence ID" value="MBJ6128460.1"/>
    <property type="molecule type" value="Genomic_DNA"/>
</dbReference>
<evidence type="ECO:0000313" key="5">
    <source>
        <dbReference type="Proteomes" id="UP000620670"/>
    </source>
</evidence>
<dbReference type="PANTHER" id="PTHR33375">
    <property type="entry name" value="CHROMOSOME-PARTITIONING PROTEIN PARB-RELATED"/>
    <property type="match status" value="1"/>
</dbReference>
<organism evidence="4 5">
    <name type="scientific">Microvirga splendida</name>
    <dbReference type="NCBI Taxonomy" id="2795727"/>
    <lineage>
        <taxon>Bacteria</taxon>
        <taxon>Pseudomonadati</taxon>
        <taxon>Pseudomonadota</taxon>
        <taxon>Alphaproteobacteria</taxon>
        <taxon>Hyphomicrobiales</taxon>
        <taxon>Methylobacteriaceae</taxon>
        <taxon>Microvirga</taxon>
    </lineage>
</organism>
<dbReference type="InterPro" id="IPR004437">
    <property type="entry name" value="ParB/RepB/Spo0J"/>
</dbReference>
<dbReference type="InterPro" id="IPR011111">
    <property type="entry name" value="Plasmid_RepB"/>
</dbReference>
<dbReference type="Proteomes" id="UP000620670">
    <property type="component" value="Unassembled WGS sequence"/>
</dbReference>
<comment type="caution">
    <text evidence="4">The sequence shown here is derived from an EMBL/GenBank/DDBJ whole genome shotgun (WGS) entry which is preliminary data.</text>
</comment>
<dbReference type="Gene3D" id="3.90.1530.30">
    <property type="match status" value="1"/>
</dbReference>
<name>A0ABS0Y8N9_9HYPH</name>
<dbReference type="NCBIfam" id="TIGR03454">
    <property type="entry name" value="partition_RepB"/>
    <property type="match status" value="1"/>
</dbReference>
<dbReference type="SUPFAM" id="SSF110849">
    <property type="entry name" value="ParB/Sulfiredoxin"/>
    <property type="match status" value="1"/>
</dbReference>
<protein>
    <submittedName>
        <fullName evidence="4">Plasmid partitioning protein RepB</fullName>
    </submittedName>
</protein>
<dbReference type="NCBIfam" id="TIGR00180">
    <property type="entry name" value="parB_part"/>
    <property type="match status" value="1"/>
</dbReference>
<dbReference type="CDD" id="cd16405">
    <property type="entry name" value="RepB_like_N"/>
    <property type="match status" value="1"/>
</dbReference>
<gene>
    <name evidence="4" type="primary">repB</name>
    <name evidence="4" type="ORF">JAO75_24000</name>
</gene>
<sequence>MSKKNSVLSRLMPTPQSEPEAQQLPSQFPNLVVEDRPEGGKPMVRVAESSQEAAEQLAGSVASPAASLSRDHQADNQPANAKRKEWGINRAGGSALGKLSEAFAVENELKAVKDQMETGQTIIELDPQVLDGSFIQDRMESSDKAIAELAEQIKEKGQLVPILVRPHPNVPDRYQIAYGHRRVKAAERLGIKVRTTVRKMSDEELIIAQGQENNARLDLTFIEKARFVVALENRGFKRKVIREALSVNEGDLSSLIAVGSRIPIDIIDAIGPAPGIGRPRWRTLMDLFQDPTCIKRGRQILAENDVQVLNSDARFRTLVDRLQKKERPKAQFWEDPHRRRLVNIVASETKCTLQIDQRPEPEFASFLISKLTEIYREFEAQKNN</sequence>
<dbReference type="RefSeq" id="WP_199051732.1">
    <property type="nucleotide sequence ID" value="NZ_JAELXT010000052.1"/>
</dbReference>
<reference evidence="5" key="1">
    <citation type="submission" date="2020-12" db="EMBL/GenBank/DDBJ databases">
        <title>Hymenobacter sp.</title>
        <authorList>
            <person name="Kim M.K."/>
        </authorList>
    </citation>
    <scope>NUCLEOTIDE SEQUENCE [LARGE SCALE GENOMIC DNA]</scope>
    <source>
        <strain evidence="5">BT325</strain>
    </source>
</reference>
<feature type="region of interest" description="Disordered" evidence="2">
    <location>
        <begin position="1"/>
        <end position="87"/>
    </location>
</feature>
<feature type="compositionally biased region" description="Polar residues" evidence="2">
    <location>
        <begin position="1"/>
        <end position="29"/>
    </location>
</feature>